<gene>
    <name evidence="2" type="ordered locus">Halxa_3786</name>
</gene>
<sequence>MAGVLSLAFLVLAYAGVQYILEQGWGLVFEVAYLLALLIGFAIVADRLFVQ</sequence>
<evidence type="ECO:0000313" key="2">
    <source>
        <dbReference type="EMBL" id="AEH38392.1"/>
    </source>
</evidence>
<dbReference type="HOGENOM" id="CLU_206911_0_0_2"/>
<feature type="transmembrane region" description="Helical" evidence="1">
    <location>
        <begin position="31"/>
        <end position="50"/>
    </location>
</feature>
<accession>F8DCD4</accession>
<evidence type="ECO:0000313" key="3">
    <source>
        <dbReference type="Proteomes" id="UP000006794"/>
    </source>
</evidence>
<dbReference type="STRING" id="797210.Halxa_3786"/>
<proteinExistence type="predicted"/>
<reference evidence="2 3" key="1">
    <citation type="journal article" date="2012" name="Stand. Genomic Sci.">
        <title>Complete genome sequence of Halopiger xanaduensis type strain (SH-6(T)).</title>
        <authorList>
            <person name="Anderson I."/>
            <person name="Tindall B.J."/>
            <person name="Rohde M."/>
            <person name="Lucas S."/>
            <person name="Han J."/>
            <person name="Lapidus A."/>
            <person name="Cheng J.F."/>
            <person name="Goodwin L."/>
            <person name="Pitluck S."/>
            <person name="Peters L."/>
            <person name="Pati A."/>
            <person name="Mikhailova N."/>
            <person name="Pagani I."/>
            <person name="Teshima H."/>
            <person name="Han C."/>
            <person name="Tapia R."/>
            <person name="Land M."/>
            <person name="Woyke T."/>
            <person name="Klenk H.P."/>
            <person name="Kyrpides N."/>
            <person name="Ivanova N."/>
        </authorList>
    </citation>
    <scope>NUCLEOTIDE SEQUENCE [LARGE SCALE GENOMIC DNA]</scope>
    <source>
        <strain evidence="3">DSM 18323 / JCM 14033 / SH-6</strain>
    </source>
</reference>
<keyword evidence="1" id="KW-1133">Transmembrane helix</keyword>
<organism evidence="2 3">
    <name type="scientific">Halopiger xanaduensis (strain DSM 18323 / JCM 14033 / SH-6)</name>
    <dbReference type="NCBI Taxonomy" id="797210"/>
    <lineage>
        <taxon>Archaea</taxon>
        <taxon>Methanobacteriati</taxon>
        <taxon>Methanobacteriota</taxon>
        <taxon>Stenosarchaea group</taxon>
        <taxon>Halobacteria</taxon>
        <taxon>Halobacteriales</taxon>
        <taxon>Natrialbaceae</taxon>
        <taxon>Halopiger</taxon>
    </lineage>
</organism>
<dbReference type="eggNOG" id="arCOG14164">
    <property type="taxonomic scope" value="Archaea"/>
</dbReference>
<name>F8DCD4_HALXS</name>
<dbReference type="KEGG" id="hxa:Halxa_3786"/>
<protein>
    <submittedName>
        <fullName evidence="2">Uncharacterized protein</fullName>
    </submittedName>
</protein>
<dbReference type="EMBL" id="CP002839">
    <property type="protein sequence ID" value="AEH38392.1"/>
    <property type="molecule type" value="Genomic_DNA"/>
</dbReference>
<keyword evidence="1" id="KW-0812">Transmembrane</keyword>
<keyword evidence="1" id="KW-0472">Membrane</keyword>
<keyword evidence="3" id="KW-1185">Reference proteome</keyword>
<dbReference type="Proteomes" id="UP000006794">
    <property type="component" value="Chromosome"/>
</dbReference>
<dbReference type="AlphaFoldDB" id="F8DCD4"/>
<evidence type="ECO:0000256" key="1">
    <source>
        <dbReference type="SAM" id="Phobius"/>
    </source>
</evidence>